<dbReference type="RefSeq" id="WP_225840833.1">
    <property type="nucleotide sequence ID" value="NZ_BMMG01000005.1"/>
</dbReference>
<dbReference type="PROSITE" id="PS51471">
    <property type="entry name" value="FE2OG_OXY"/>
    <property type="match status" value="1"/>
</dbReference>
<keyword evidence="2" id="KW-0223">Dioxygenase</keyword>
<keyword evidence="3" id="KW-1185">Reference proteome</keyword>
<reference evidence="2 3" key="1">
    <citation type="submission" date="2024-08" db="EMBL/GenBank/DDBJ databases">
        <authorList>
            <person name="Wei W."/>
        </authorList>
    </citation>
    <scope>NUCLEOTIDE SEQUENCE [LARGE SCALE GENOMIC DNA]</scope>
    <source>
        <strain evidence="2 3">XU2</strain>
    </source>
</reference>
<proteinExistence type="predicted"/>
<accession>A0ABV4RHP5</accession>
<gene>
    <name evidence="2" type="ORF">ACD591_09150</name>
</gene>
<dbReference type="Proteomes" id="UP001570846">
    <property type="component" value="Unassembled WGS sequence"/>
</dbReference>
<dbReference type="PANTHER" id="PTHR12463">
    <property type="entry name" value="OXYGENASE-RELATED"/>
    <property type="match status" value="1"/>
</dbReference>
<protein>
    <submittedName>
        <fullName evidence="2">Alpha-ketoglutarate-dependent dioxygenase AlkB</fullName>
    </submittedName>
</protein>
<dbReference type="InterPro" id="IPR037151">
    <property type="entry name" value="AlkB-like_sf"/>
</dbReference>
<keyword evidence="2" id="KW-0560">Oxidoreductase</keyword>
<dbReference type="Pfam" id="PF13532">
    <property type="entry name" value="2OG-FeII_Oxy_2"/>
    <property type="match status" value="1"/>
</dbReference>
<feature type="domain" description="Fe2OG dioxygenase" evidence="1">
    <location>
        <begin position="103"/>
        <end position="206"/>
    </location>
</feature>
<dbReference type="InterPro" id="IPR005123">
    <property type="entry name" value="Oxoglu/Fe-dep_dioxygenase_dom"/>
</dbReference>
<evidence type="ECO:0000259" key="1">
    <source>
        <dbReference type="PROSITE" id="PS51471"/>
    </source>
</evidence>
<organism evidence="2 3">
    <name type="scientific">Rufibacter glacialis</name>
    <dbReference type="NCBI Taxonomy" id="1259555"/>
    <lineage>
        <taxon>Bacteria</taxon>
        <taxon>Pseudomonadati</taxon>
        <taxon>Bacteroidota</taxon>
        <taxon>Cytophagia</taxon>
        <taxon>Cytophagales</taxon>
        <taxon>Hymenobacteraceae</taxon>
        <taxon>Rufibacter</taxon>
    </lineage>
</organism>
<dbReference type="EMBL" id="JBGOGF010000004">
    <property type="protein sequence ID" value="MFA1771455.1"/>
    <property type="molecule type" value="Genomic_DNA"/>
</dbReference>
<dbReference type="GO" id="GO:0051213">
    <property type="term" value="F:dioxygenase activity"/>
    <property type="evidence" value="ECO:0007669"/>
    <property type="project" value="UniProtKB-KW"/>
</dbReference>
<dbReference type="PANTHER" id="PTHR12463:SF1">
    <property type="entry name" value="2-OXOGLUTARATE AND FE-DEPENDENT OXYGENASE FAMILY PROTEIN"/>
    <property type="match status" value="1"/>
</dbReference>
<dbReference type="InterPro" id="IPR032857">
    <property type="entry name" value="ALKBH4"/>
</dbReference>
<dbReference type="SUPFAM" id="SSF51197">
    <property type="entry name" value="Clavaminate synthase-like"/>
    <property type="match status" value="1"/>
</dbReference>
<evidence type="ECO:0000313" key="3">
    <source>
        <dbReference type="Proteomes" id="UP001570846"/>
    </source>
</evidence>
<evidence type="ECO:0000313" key="2">
    <source>
        <dbReference type="EMBL" id="MFA1771455.1"/>
    </source>
</evidence>
<sequence>MMAQLDLFSSEAKIPKNKFDALNKVKGLVYCENYISSEEHFNLLHFIDNQDWLGDLKRRVQHYGYKYDYKSRKIDYSMFIGDLPAWASHLAQRLYNDGYINSIPDQVIVNEYLPGQGIAHHIDCVPCFDDTIISLSLGSPCIMDILYKFDRTLRVEVLLEPRSLIVLKGESRYKWLHGISARKIDNFNGISFNRERRVSLTFRKVIIE</sequence>
<name>A0ABV4RHP5_9BACT</name>
<dbReference type="Gene3D" id="2.60.120.590">
    <property type="entry name" value="Alpha-ketoglutarate-dependent dioxygenase AlkB-like"/>
    <property type="match status" value="1"/>
</dbReference>
<dbReference type="InterPro" id="IPR027450">
    <property type="entry name" value="AlkB-like"/>
</dbReference>
<comment type="caution">
    <text evidence="2">The sequence shown here is derived from an EMBL/GenBank/DDBJ whole genome shotgun (WGS) entry which is preliminary data.</text>
</comment>